<evidence type="ECO:0000259" key="3">
    <source>
        <dbReference type="Pfam" id="PF07593"/>
    </source>
</evidence>
<keyword evidence="1 2" id="KW-0732">Signal</keyword>
<feature type="domain" description="ASPIC/UnbV" evidence="3">
    <location>
        <begin position="548"/>
        <end position="615"/>
    </location>
</feature>
<dbReference type="EMBL" id="LQRT01000001">
    <property type="protein sequence ID" value="KZS42847.1"/>
    <property type="molecule type" value="Genomic_DNA"/>
</dbReference>
<dbReference type="OrthoDB" id="9816120at2"/>
<reference evidence="4 5" key="1">
    <citation type="submission" date="2016-01" db="EMBL/GenBank/DDBJ databases">
        <title>The draft genome sequence of Aquimarina sp. RZW4-3-2.</title>
        <authorList>
            <person name="Wang Y."/>
        </authorList>
    </citation>
    <scope>NUCLEOTIDE SEQUENCE [LARGE SCALE GENOMIC DNA]</scope>
    <source>
        <strain evidence="4 5">RZW4-3-2</strain>
    </source>
</reference>
<keyword evidence="5" id="KW-1185">Reference proteome</keyword>
<dbReference type="PANTHER" id="PTHR16026:SF0">
    <property type="entry name" value="CARTILAGE ACIDIC PROTEIN 1"/>
    <property type="match status" value="1"/>
</dbReference>
<dbReference type="STRING" id="1642818.AWE51_15885"/>
<dbReference type="InterPro" id="IPR011519">
    <property type="entry name" value="UnbV_ASPIC"/>
</dbReference>
<dbReference type="Pfam" id="PF07593">
    <property type="entry name" value="UnbV_ASPIC"/>
    <property type="match status" value="1"/>
</dbReference>
<dbReference type="SUPFAM" id="SSF69318">
    <property type="entry name" value="Integrin alpha N-terminal domain"/>
    <property type="match status" value="3"/>
</dbReference>
<evidence type="ECO:0000313" key="5">
    <source>
        <dbReference type="Proteomes" id="UP000076715"/>
    </source>
</evidence>
<dbReference type="InterPro" id="IPR027039">
    <property type="entry name" value="Crtac1"/>
</dbReference>
<feature type="signal peptide" evidence="2">
    <location>
        <begin position="1"/>
        <end position="31"/>
    </location>
</feature>
<dbReference type="PANTHER" id="PTHR16026">
    <property type="entry name" value="CARTILAGE ACIDIC PROTEIN 1"/>
    <property type="match status" value="1"/>
</dbReference>
<dbReference type="Pfam" id="PF13517">
    <property type="entry name" value="FG-GAP_3"/>
    <property type="match status" value="5"/>
</dbReference>
<dbReference type="Gene3D" id="2.130.10.130">
    <property type="entry name" value="Integrin alpha, N-terminal"/>
    <property type="match status" value="4"/>
</dbReference>
<proteinExistence type="predicted"/>
<gene>
    <name evidence="4" type="ORF">AWE51_15885</name>
</gene>
<protein>
    <submittedName>
        <fullName evidence="4">RNA-binding protein</fullName>
    </submittedName>
</protein>
<comment type="caution">
    <text evidence="4">The sequence shown here is derived from an EMBL/GenBank/DDBJ whole genome shotgun (WGS) entry which is preliminary data.</text>
</comment>
<dbReference type="InterPro" id="IPR028994">
    <property type="entry name" value="Integrin_alpha_N"/>
</dbReference>
<evidence type="ECO:0000256" key="2">
    <source>
        <dbReference type="SAM" id="SignalP"/>
    </source>
</evidence>
<organism evidence="4 5">
    <name type="scientific">Aquimarina aggregata</name>
    <dbReference type="NCBI Taxonomy" id="1642818"/>
    <lineage>
        <taxon>Bacteria</taxon>
        <taxon>Pseudomonadati</taxon>
        <taxon>Bacteroidota</taxon>
        <taxon>Flavobacteriia</taxon>
        <taxon>Flavobacteriales</taxon>
        <taxon>Flavobacteriaceae</taxon>
        <taxon>Aquimarina</taxon>
    </lineage>
</organism>
<evidence type="ECO:0000256" key="1">
    <source>
        <dbReference type="ARBA" id="ARBA00022729"/>
    </source>
</evidence>
<feature type="chain" id="PRO_5007842283" evidence="2">
    <location>
        <begin position="32"/>
        <end position="1126"/>
    </location>
</feature>
<dbReference type="InterPro" id="IPR013517">
    <property type="entry name" value="FG-GAP"/>
</dbReference>
<sequence>MICYYNLRFKNLVFKNRLTVLILLLIGSASCDVDKNFQKFKAPPLFTKLSSEKTNISFENSITNTQDLNIFNYRNFYNGGGVAIGDINNDGFSDIVLTANQGSNKIYLNQKGFEFKDITESSGMSGKNTWSTGVVMVDINADGWLDIYICNAGNVDGDNQKNELYINNKDLTFTEKAEAYNLADTGFTTHAAFVDYDKDGDLDVYLLNNSFVPVNSLSYSNKRELRSKDWNVKDILKGGGDRLLRNDNDLFVDVSESAGIYGSLIGFGLGITIGDINNDLWPDIYVSNDFYEQDYLYINNKNGTFSEEIKAWTPHISLSSMGTDLADINNDGHPDIFVTDMLPEANQRLKETIEFEGYDIFELKQRKNFHKQYMQNTLQLNNGNQSFSEIAFYSGIAMTDWSWGAVLFDMDNDGFKDVFVSNGISHDLTNQDFMDFFADDILKKMIRTGKKIGMDTIVKRMPSTPIPNFAFKNNKDLTFSNVVKPWGFEENSFSNGSSYGDLDNDGDLDLVVNNVNQPVFVYRNETNHQTTNTHIRLKLLGKDRNTFGIGSIVNMYIQDEIIHQQVQPSRGFQSSVDYVMTIGTGQHKKIDSLIITWPDNSRQVMKNIVTNQLVTLDQKEAGITSSNKLINENNTFLTEVKNASLLKHEENHYIDFNYEGLIYKMLSKEGPVISVSDVDNDGVEDFFIGGSKGQSGQIYLQKEKGFLKKRPIDLSKDSDFEDTAAAFLDANGDGHVDLLVGSGGNQIDGMKSNFDLRLYLNNGKGDFTKSTLKIPSNFYNTSIIAPYDYDSDGDIDVFVGSRSVPGVYGMNPSHFLLENDGKGNFTNQLKEKAVDLKQLGMITDATWADMNTDGIKDLVVTEDWGGVHIYLTKDAKLTRLRTNLTALTGWWKTCTTKDIDNDGDIDIVLGNSGTNSIYKPDSTNVLKMYINDFDNNGAIEQIFTTSVNGKDVPVHLKRELTNQVPILKKKNLRFAAYAKKTIHELFPAKKIERTIKKSVGISESVVAINNGDSSFVIKKLPPQAQFSCINDIALLDLNNDGNLDIIFGGNNYSLKPQFSQLDASFGGVLLGDGKANFNWVNYADSGFFIDGVINSIKTFNSPKKDTRLIIGINDEIPLIYEVQQHE</sequence>
<dbReference type="AlphaFoldDB" id="A0A163CXN1"/>
<dbReference type="Proteomes" id="UP000076715">
    <property type="component" value="Unassembled WGS sequence"/>
</dbReference>
<accession>A0A163CXN1</accession>
<name>A0A163CXN1_9FLAO</name>
<evidence type="ECO:0000313" key="4">
    <source>
        <dbReference type="EMBL" id="KZS42847.1"/>
    </source>
</evidence>